<reference evidence="2 3" key="1">
    <citation type="submission" date="2021-07" db="EMBL/GenBank/DDBJ databases">
        <title>Whole genome sequencing of non-tuberculosis mycobacteria type-strains.</title>
        <authorList>
            <person name="Igarashi Y."/>
            <person name="Osugi A."/>
            <person name="Mitarai S."/>
        </authorList>
    </citation>
    <scope>NUCLEOTIDE SEQUENCE [LARGE SCALE GENOMIC DNA]</scope>
    <source>
        <strain evidence="2 3">JCM 16370</strain>
    </source>
</reference>
<keyword evidence="3" id="KW-1185">Reference proteome</keyword>
<evidence type="ECO:0000313" key="3">
    <source>
        <dbReference type="Proteomes" id="UP000825367"/>
    </source>
</evidence>
<name>A0ABX8VI44_9MYCO</name>
<gene>
    <name evidence="2" type="ORF">K0O64_20395</name>
</gene>
<dbReference type="Proteomes" id="UP000825367">
    <property type="component" value="Chromosome"/>
</dbReference>
<accession>A0ABX8VI44</accession>
<evidence type="ECO:0000256" key="1">
    <source>
        <dbReference type="SAM" id="MobiDB-lite"/>
    </source>
</evidence>
<sequence length="45" mass="4741">MSLGDQLFTDNFGPALQHSDMPPLTSAPGSVVFQDIGMGCLKTSE</sequence>
<dbReference type="RefSeq" id="WP_164520114.1">
    <property type="nucleotide sequence ID" value="NZ_BAAAVX010000008.1"/>
</dbReference>
<feature type="region of interest" description="Disordered" evidence="1">
    <location>
        <begin position="1"/>
        <end position="28"/>
    </location>
</feature>
<dbReference type="EMBL" id="CP080333">
    <property type="protein sequence ID" value="QYL15455.1"/>
    <property type="molecule type" value="Genomic_DNA"/>
</dbReference>
<protein>
    <submittedName>
        <fullName evidence="2">Uncharacterized protein</fullName>
    </submittedName>
</protein>
<evidence type="ECO:0000313" key="2">
    <source>
        <dbReference type="EMBL" id="QYL15455.1"/>
    </source>
</evidence>
<proteinExistence type="predicted"/>
<organism evidence="2 3">
    <name type="scientific">Mycolicibacterium pallens</name>
    <dbReference type="NCBI Taxonomy" id="370524"/>
    <lineage>
        <taxon>Bacteria</taxon>
        <taxon>Bacillati</taxon>
        <taxon>Actinomycetota</taxon>
        <taxon>Actinomycetes</taxon>
        <taxon>Mycobacteriales</taxon>
        <taxon>Mycobacteriaceae</taxon>
        <taxon>Mycolicibacterium</taxon>
    </lineage>
</organism>